<dbReference type="Proteomes" id="UP000002217">
    <property type="component" value="Chromosome"/>
</dbReference>
<dbReference type="GO" id="GO:0009252">
    <property type="term" value="P:peptidoglycan biosynthetic process"/>
    <property type="evidence" value="ECO:0007669"/>
    <property type="project" value="UniProtKB-UniPathway"/>
</dbReference>
<dbReference type="GO" id="GO:0009002">
    <property type="term" value="F:serine-type D-Ala-D-Ala carboxypeptidase activity"/>
    <property type="evidence" value="ECO:0007669"/>
    <property type="project" value="UniProtKB-EC"/>
</dbReference>
<evidence type="ECO:0000256" key="5">
    <source>
        <dbReference type="ARBA" id="ARBA00022645"/>
    </source>
</evidence>
<reference evidence="18 19" key="1">
    <citation type="journal article" date="2009" name="Stand. Genomic Sci.">
        <title>Complete genome sequence of Desulfotomaculum acetoxidans type strain (5575).</title>
        <authorList>
            <person name="Spring S."/>
            <person name="Lapidus A."/>
            <person name="Schroder M."/>
            <person name="Gleim D."/>
            <person name="Sims D."/>
            <person name="Meincke L."/>
            <person name="Glavina Del Rio T."/>
            <person name="Tice H."/>
            <person name="Copeland A."/>
            <person name="Cheng J.F."/>
            <person name="Lucas S."/>
            <person name="Chen F."/>
            <person name="Nolan M."/>
            <person name="Bruce D."/>
            <person name="Goodwin L."/>
            <person name="Pitluck S."/>
            <person name="Ivanova N."/>
            <person name="Mavromatis K."/>
            <person name="Mikhailova N."/>
            <person name="Pati A."/>
            <person name="Chen A."/>
            <person name="Palaniappan K."/>
            <person name="Land M."/>
            <person name="Hauser L."/>
            <person name="Chang Y.J."/>
            <person name="Jeffries C.D."/>
            <person name="Chain P."/>
            <person name="Saunders E."/>
            <person name="Brettin T."/>
            <person name="Detter J.C."/>
            <person name="Goker M."/>
            <person name="Bristow J."/>
            <person name="Eisen J.A."/>
            <person name="Markowitz V."/>
            <person name="Hugenholtz P."/>
            <person name="Kyrpides N.C."/>
            <person name="Klenk H.P."/>
            <person name="Han C."/>
        </authorList>
    </citation>
    <scope>NUCLEOTIDE SEQUENCE [LARGE SCALE GENOMIC DNA]</scope>
    <source>
        <strain evidence="19">ATCC 49208 / DSM 771 / VKM B-1644</strain>
    </source>
</reference>
<keyword evidence="8 18" id="KW-0378">Hydrolase</keyword>
<keyword evidence="9" id="KW-0133">Cell shape</keyword>
<evidence type="ECO:0000313" key="19">
    <source>
        <dbReference type="Proteomes" id="UP000002217"/>
    </source>
</evidence>
<evidence type="ECO:0000256" key="2">
    <source>
        <dbReference type="ARBA" id="ARBA00004752"/>
    </source>
</evidence>
<keyword evidence="19" id="KW-1185">Reference proteome</keyword>
<comment type="function">
    <text evidence="1">Removes C-terminal D-alanyl residues from sugar-peptide cell wall precursors.</text>
</comment>
<accession>C8W0G5</accession>
<evidence type="ECO:0000256" key="12">
    <source>
        <dbReference type="ARBA" id="ARBA00034000"/>
    </source>
</evidence>
<dbReference type="PANTHER" id="PTHR21581:SF6">
    <property type="entry name" value="TRAFFICKING PROTEIN PARTICLE COMPLEX SUBUNIT 12"/>
    <property type="match status" value="1"/>
</dbReference>
<evidence type="ECO:0000256" key="6">
    <source>
        <dbReference type="ARBA" id="ARBA00022670"/>
    </source>
</evidence>
<dbReference type="EMBL" id="CP001720">
    <property type="protein sequence ID" value="ACV63220.1"/>
    <property type="molecule type" value="Genomic_DNA"/>
</dbReference>
<dbReference type="InterPro" id="IPR001967">
    <property type="entry name" value="Peptidase_S11_N"/>
</dbReference>
<keyword evidence="10" id="KW-0573">Peptidoglycan synthesis</keyword>
<feature type="active site" description="Proton acceptor" evidence="13">
    <location>
        <position position="63"/>
    </location>
</feature>
<sequence length="381" mass="41666">MFCYKKLILALAAVILSLTNTSIAYAQEPVLSADAAVLMDSATGQVFFAKEPDKRRFPASLTKIMTALVALENGDPNDVVKISKKAASVSMGSVIDLRAGEEITLENLLKAALVCSANDSTVAIAEHVGGNVENFLVMMNARALSAGAVNTNYANTNGYTLPNHYTTAYDLALIARQALRNKQFNRLISIKETTLNWEGNKNRTLEIRNTNRLLREGFPGIDGVKTGSTPRAGDCLIASASRNGRRLIAVVLHSNNRYTDAANILNYGFKEIKSYQVFKKGEQVVSVPVMEGVLKEVPLITQSGLQIDITDDKISLLRKKFLFKNSVMAPVKSGQVLGEIICSLENREVGRISLVAGDDIERKSWLRRKWEKLSVSSGINN</sequence>
<evidence type="ECO:0000256" key="9">
    <source>
        <dbReference type="ARBA" id="ARBA00022960"/>
    </source>
</evidence>
<evidence type="ECO:0000256" key="3">
    <source>
        <dbReference type="ARBA" id="ARBA00007164"/>
    </source>
</evidence>
<dbReference type="InterPro" id="IPR037167">
    <property type="entry name" value="Peptidase_S11_C_sf"/>
</dbReference>
<dbReference type="GO" id="GO:0008360">
    <property type="term" value="P:regulation of cell shape"/>
    <property type="evidence" value="ECO:0007669"/>
    <property type="project" value="UniProtKB-KW"/>
</dbReference>
<evidence type="ECO:0000313" key="18">
    <source>
        <dbReference type="EMBL" id="ACV63220.1"/>
    </source>
</evidence>
<keyword evidence="6" id="KW-0645">Protease</keyword>
<dbReference type="PRINTS" id="PR00725">
    <property type="entry name" value="DADACBPTASE1"/>
</dbReference>
<protein>
    <recommendedName>
        <fullName evidence="4">serine-type D-Ala-D-Ala carboxypeptidase</fullName>
        <ecNumber evidence="4">3.4.16.4</ecNumber>
    </recommendedName>
</protein>
<comment type="pathway">
    <text evidence="2">Cell wall biogenesis; peptidoglycan biosynthesis.</text>
</comment>
<feature type="active site" description="Acyl-ester intermediate" evidence="13">
    <location>
        <position position="60"/>
    </location>
</feature>
<feature type="domain" description="Peptidase S11 D-Ala-D-Ala carboxypeptidase A C-terminal" evidence="17">
    <location>
        <begin position="272"/>
        <end position="362"/>
    </location>
</feature>
<feature type="signal peptide" evidence="16">
    <location>
        <begin position="1"/>
        <end position="26"/>
    </location>
</feature>
<dbReference type="Gene3D" id="3.40.710.10">
    <property type="entry name" value="DD-peptidase/beta-lactamase superfamily"/>
    <property type="match status" value="1"/>
</dbReference>
<dbReference type="PANTHER" id="PTHR21581">
    <property type="entry name" value="D-ALANYL-D-ALANINE CARBOXYPEPTIDASE"/>
    <property type="match status" value="1"/>
</dbReference>
<feature type="chain" id="PRO_5002992385" description="serine-type D-Ala-D-Ala carboxypeptidase" evidence="16">
    <location>
        <begin position="27"/>
        <end position="381"/>
    </location>
</feature>
<evidence type="ECO:0000256" key="10">
    <source>
        <dbReference type="ARBA" id="ARBA00022984"/>
    </source>
</evidence>
<dbReference type="InterPro" id="IPR018044">
    <property type="entry name" value="Peptidase_S11"/>
</dbReference>
<dbReference type="SUPFAM" id="SSF69189">
    <property type="entry name" value="Penicillin-binding protein associated domain"/>
    <property type="match status" value="1"/>
</dbReference>
<dbReference type="eggNOG" id="COG1686">
    <property type="taxonomic scope" value="Bacteria"/>
</dbReference>
<dbReference type="InterPro" id="IPR015956">
    <property type="entry name" value="Peniciliin-bd_prot_C_sf"/>
</dbReference>
<evidence type="ECO:0000256" key="7">
    <source>
        <dbReference type="ARBA" id="ARBA00022729"/>
    </source>
</evidence>
<evidence type="ECO:0000259" key="17">
    <source>
        <dbReference type="SMART" id="SM00936"/>
    </source>
</evidence>
<evidence type="ECO:0000256" key="15">
    <source>
        <dbReference type="RuleBase" id="RU004016"/>
    </source>
</evidence>
<organism evidence="18 19">
    <name type="scientific">Desulfofarcimen acetoxidans (strain ATCC 49208 / DSM 771 / KCTC 5769 / VKM B-1644 / 5575)</name>
    <name type="common">Desulfotomaculum acetoxidans</name>
    <dbReference type="NCBI Taxonomy" id="485916"/>
    <lineage>
        <taxon>Bacteria</taxon>
        <taxon>Bacillati</taxon>
        <taxon>Bacillota</taxon>
        <taxon>Clostridia</taxon>
        <taxon>Eubacteriales</taxon>
        <taxon>Peptococcaceae</taxon>
        <taxon>Desulfofarcimen</taxon>
    </lineage>
</organism>
<dbReference type="InterPro" id="IPR012338">
    <property type="entry name" value="Beta-lactam/transpept-like"/>
</dbReference>
<dbReference type="SMART" id="SM00936">
    <property type="entry name" value="PBP5_C"/>
    <property type="match status" value="1"/>
</dbReference>
<dbReference type="AlphaFoldDB" id="C8W0G5"/>
<proteinExistence type="inferred from homology"/>
<dbReference type="RefSeq" id="WP_015757921.1">
    <property type="nucleotide sequence ID" value="NC_013216.1"/>
</dbReference>
<keyword evidence="5 18" id="KW-0121">Carboxypeptidase</keyword>
<dbReference type="Gene3D" id="2.60.410.10">
    <property type="entry name" value="D-Ala-D-Ala carboxypeptidase, C-terminal domain"/>
    <property type="match status" value="1"/>
</dbReference>
<evidence type="ECO:0000256" key="4">
    <source>
        <dbReference type="ARBA" id="ARBA00012448"/>
    </source>
</evidence>
<name>C8W0G5_DESAS</name>
<dbReference type="GO" id="GO:0006508">
    <property type="term" value="P:proteolysis"/>
    <property type="evidence" value="ECO:0007669"/>
    <property type="project" value="UniProtKB-KW"/>
</dbReference>
<dbReference type="Pfam" id="PF07943">
    <property type="entry name" value="PBP5_C"/>
    <property type="match status" value="1"/>
</dbReference>
<dbReference type="InterPro" id="IPR012907">
    <property type="entry name" value="Peptidase_S11_C"/>
</dbReference>
<evidence type="ECO:0000256" key="16">
    <source>
        <dbReference type="SAM" id="SignalP"/>
    </source>
</evidence>
<dbReference type="UniPathway" id="UPA00219"/>
<dbReference type="OrthoDB" id="9791132at2"/>
<evidence type="ECO:0000256" key="1">
    <source>
        <dbReference type="ARBA" id="ARBA00003217"/>
    </source>
</evidence>
<dbReference type="STRING" id="485916.Dtox_2409"/>
<evidence type="ECO:0000256" key="11">
    <source>
        <dbReference type="ARBA" id="ARBA00023316"/>
    </source>
</evidence>
<feature type="active site" evidence="13">
    <location>
        <position position="116"/>
    </location>
</feature>
<dbReference type="GO" id="GO:0071555">
    <property type="term" value="P:cell wall organization"/>
    <property type="evidence" value="ECO:0007669"/>
    <property type="project" value="UniProtKB-KW"/>
</dbReference>
<comment type="similarity">
    <text evidence="3 15">Belongs to the peptidase S11 family.</text>
</comment>
<dbReference type="HOGENOM" id="CLU_027070_7_3_9"/>
<comment type="catalytic activity">
    <reaction evidence="12">
        <text>Preferential cleavage: (Ac)2-L-Lys-D-Ala-|-D-Ala. Also transpeptidation of peptidyl-alanyl moieties that are N-acyl substituents of D-alanine.</text>
        <dbReference type="EC" id="3.4.16.4"/>
    </reaction>
</comment>
<dbReference type="EC" id="3.4.16.4" evidence="4"/>
<evidence type="ECO:0000256" key="13">
    <source>
        <dbReference type="PIRSR" id="PIRSR618044-1"/>
    </source>
</evidence>
<gene>
    <name evidence="18" type="ordered locus">Dtox_2409</name>
</gene>
<feature type="binding site" evidence="14">
    <location>
        <position position="225"/>
    </location>
    <ligand>
        <name>substrate</name>
    </ligand>
</feature>
<evidence type="ECO:0000256" key="8">
    <source>
        <dbReference type="ARBA" id="ARBA00022801"/>
    </source>
</evidence>
<dbReference type="SUPFAM" id="SSF56601">
    <property type="entry name" value="beta-lactamase/transpeptidase-like"/>
    <property type="match status" value="1"/>
</dbReference>
<dbReference type="KEGG" id="dae:Dtox_2409"/>
<keyword evidence="11" id="KW-0961">Cell wall biogenesis/degradation</keyword>
<dbReference type="Pfam" id="PF00768">
    <property type="entry name" value="Peptidase_S11"/>
    <property type="match status" value="1"/>
</dbReference>
<evidence type="ECO:0000256" key="14">
    <source>
        <dbReference type="PIRSR" id="PIRSR618044-2"/>
    </source>
</evidence>
<keyword evidence="7 16" id="KW-0732">Signal</keyword>